<feature type="signal peptide" evidence="3">
    <location>
        <begin position="1"/>
        <end position="24"/>
    </location>
</feature>
<name>A0AA86RX31_9FABA</name>
<evidence type="ECO:0000313" key="6">
    <source>
        <dbReference type="Proteomes" id="UP001189624"/>
    </source>
</evidence>
<sequence>MERTTKLFSVFVLCVAAMAHQAAAQENLKGKDLINKVCKKSPTKNLCIQVLSSDPLTSPDADLRGLAVIALRVAAKNASSILTEAKTLINDDHLDPDVQQGLADCKVNILDAESQLEDTIAALLVDFHDSDIQAWLTAALAAIDTCDASIPGDDDILSVQSAVFRKLCNIAISVISLLNNPSNNCPSNNPLHNTINIPIKIPNIRNPLKLV</sequence>
<evidence type="ECO:0000313" key="5">
    <source>
        <dbReference type="EMBL" id="CAJ1876995.1"/>
    </source>
</evidence>
<dbReference type="Proteomes" id="UP001189624">
    <property type="component" value="Chromosome 1"/>
</dbReference>
<feature type="chain" id="PRO_5041650955" description="Pectinesterase inhibitor domain-containing protein" evidence="3">
    <location>
        <begin position="25"/>
        <end position="211"/>
    </location>
</feature>
<keyword evidence="6" id="KW-1185">Reference proteome</keyword>
<dbReference type="Gene3D" id="1.20.140.40">
    <property type="entry name" value="Invertase/pectin methylesterase inhibitor family protein"/>
    <property type="match status" value="1"/>
</dbReference>
<dbReference type="NCBIfam" id="TIGR01614">
    <property type="entry name" value="PME_inhib"/>
    <property type="match status" value="1"/>
</dbReference>
<dbReference type="GO" id="GO:0004857">
    <property type="term" value="F:enzyme inhibitor activity"/>
    <property type="evidence" value="ECO:0007669"/>
    <property type="project" value="InterPro"/>
</dbReference>
<dbReference type="Gramene" id="rna-AYBTSS11_LOCUS2578">
    <property type="protein sequence ID" value="CAJ1876995.1"/>
    <property type="gene ID" value="gene-AYBTSS11_LOCUS2578"/>
</dbReference>
<dbReference type="InterPro" id="IPR035513">
    <property type="entry name" value="Invertase/methylesterase_inhib"/>
</dbReference>
<keyword evidence="1 3" id="KW-0732">Signal</keyword>
<gene>
    <name evidence="5" type="ORF">AYBTSS11_LOCUS2578</name>
</gene>
<dbReference type="AlphaFoldDB" id="A0AA86RX31"/>
<dbReference type="SMART" id="SM00856">
    <property type="entry name" value="PMEI"/>
    <property type="match status" value="1"/>
</dbReference>
<dbReference type="InterPro" id="IPR051955">
    <property type="entry name" value="PME_Inhibitor"/>
</dbReference>
<dbReference type="SUPFAM" id="SSF101148">
    <property type="entry name" value="Plant invertase/pectin methylesterase inhibitor"/>
    <property type="match status" value="1"/>
</dbReference>
<feature type="domain" description="Pectinesterase inhibitor" evidence="4">
    <location>
        <begin position="29"/>
        <end position="174"/>
    </location>
</feature>
<accession>A0AA86RX31</accession>
<protein>
    <recommendedName>
        <fullName evidence="4">Pectinesterase inhibitor domain-containing protein</fullName>
    </recommendedName>
</protein>
<dbReference type="Pfam" id="PF04043">
    <property type="entry name" value="PMEI"/>
    <property type="match status" value="1"/>
</dbReference>
<dbReference type="PANTHER" id="PTHR31080:SF296">
    <property type="entry name" value="OS05G0360900 PROTEIN"/>
    <property type="match status" value="1"/>
</dbReference>
<dbReference type="InterPro" id="IPR006501">
    <property type="entry name" value="Pectinesterase_inhib_dom"/>
</dbReference>
<comment type="similarity">
    <text evidence="2">Belongs to the PMEI family.</text>
</comment>
<proteinExistence type="inferred from homology"/>
<evidence type="ECO:0000256" key="2">
    <source>
        <dbReference type="ARBA" id="ARBA00038471"/>
    </source>
</evidence>
<dbReference type="PANTHER" id="PTHR31080">
    <property type="entry name" value="PECTINESTERASE INHIBITOR-LIKE"/>
    <property type="match status" value="1"/>
</dbReference>
<evidence type="ECO:0000259" key="4">
    <source>
        <dbReference type="SMART" id="SM00856"/>
    </source>
</evidence>
<evidence type="ECO:0000256" key="1">
    <source>
        <dbReference type="ARBA" id="ARBA00022729"/>
    </source>
</evidence>
<evidence type="ECO:0000256" key="3">
    <source>
        <dbReference type="SAM" id="SignalP"/>
    </source>
</evidence>
<dbReference type="EMBL" id="OY731398">
    <property type="protein sequence ID" value="CAJ1876995.1"/>
    <property type="molecule type" value="Genomic_DNA"/>
</dbReference>
<reference evidence="5" key="1">
    <citation type="submission" date="2023-10" db="EMBL/GenBank/DDBJ databases">
        <authorList>
            <person name="Domelevo Entfellner J.-B."/>
        </authorList>
    </citation>
    <scope>NUCLEOTIDE SEQUENCE</scope>
</reference>
<organism evidence="5 6">
    <name type="scientific">Sphenostylis stenocarpa</name>
    <dbReference type="NCBI Taxonomy" id="92480"/>
    <lineage>
        <taxon>Eukaryota</taxon>
        <taxon>Viridiplantae</taxon>
        <taxon>Streptophyta</taxon>
        <taxon>Embryophyta</taxon>
        <taxon>Tracheophyta</taxon>
        <taxon>Spermatophyta</taxon>
        <taxon>Magnoliopsida</taxon>
        <taxon>eudicotyledons</taxon>
        <taxon>Gunneridae</taxon>
        <taxon>Pentapetalae</taxon>
        <taxon>rosids</taxon>
        <taxon>fabids</taxon>
        <taxon>Fabales</taxon>
        <taxon>Fabaceae</taxon>
        <taxon>Papilionoideae</taxon>
        <taxon>50 kb inversion clade</taxon>
        <taxon>NPAAA clade</taxon>
        <taxon>indigoferoid/millettioid clade</taxon>
        <taxon>Phaseoleae</taxon>
        <taxon>Sphenostylis</taxon>
    </lineage>
</organism>